<gene>
    <name evidence="1" type="ORF">GCM10025751_32180</name>
</gene>
<reference evidence="1 2" key="1">
    <citation type="journal article" date="2019" name="Int. J. Syst. Evol. Microbiol.">
        <title>The Global Catalogue of Microorganisms (GCM) 10K type strain sequencing project: providing services to taxonomists for standard genome sequencing and annotation.</title>
        <authorList>
            <consortium name="The Broad Institute Genomics Platform"/>
            <consortium name="The Broad Institute Genome Sequencing Center for Infectious Disease"/>
            <person name="Wu L."/>
            <person name="Ma J."/>
        </authorList>
    </citation>
    <scope>NUCLEOTIDE SEQUENCE [LARGE SCALE GENOMIC DNA]</scope>
    <source>
        <strain evidence="1 2">JCM 17504</strain>
    </source>
</reference>
<dbReference type="AlphaFoldDB" id="A0AAV3UJS6"/>
<evidence type="ECO:0000313" key="1">
    <source>
        <dbReference type="EMBL" id="GAA5054097.1"/>
    </source>
</evidence>
<name>A0AAV3UJS6_9EURY</name>
<dbReference type="RefSeq" id="WP_227778428.1">
    <property type="nucleotide sequence ID" value="NZ_BAABKX010000013.1"/>
</dbReference>
<sequence>MRLETGYRNMVDVFRSAADIAKSLDTKPTAFAFWWSLYERQRERADDTNHPALLWSYGVSLVEQALIDAVCRAKGVSFPTAVRENLLGIDLGAVYDELAPYEPADLLPTEPKHSTTIRHTVGLDDPLTDADVTGERPDDVLPLALTEYVHEAGVNHFKIKLAADREVDAARLSRIDNVLADLDVEEDRCTVDANEGYDSAGQFKRQWEVLQTNSDCAGLFDQLVNVEQPLPRDEALTSKTQEVFTTWDDAPLIIIDESDNRIDSTGTALSHGYAGMSHKNCKGVQGHRECLSGHLLQSKR</sequence>
<dbReference type="SUPFAM" id="SSF51604">
    <property type="entry name" value="Enolase C-terminal domain-like"/>
    <property type="match status" value="1"/>
</dbReference>
<comment type="caution">
    <text evidence="1">The sequence shown here is derived from an EMBL/GenBank/DDBJ whole genome shotgun (WGS) entry which is preliminary data.</text>
</comment>
<dbReference type="Gene3D" id="3.20.20.120">
    <property type="entry name" value="Enolase-like C-terminal domain"/>
    <property type="match status" value="1"/>
</dbReference>
<dbReference type="Proteomes" id="UP001501729">
    <property type="component" value="Unassembled WGS sequence"/>
</dbReference>
<dbReference type="GeneID" id="68616733"/>
<proteinExistence type="predicted"/>
<organism evidence="1 2">
    <name type="scientific">Haladaptatus pallidirubidus</name>
    <dbReference type="NCBI Taxonomy" id="1008152"/>
    <lineage>
        <taxon>Archaea</taxon>
        <taxon>Methanobacteriati</taxon>
        <taxon>Methanobacteriota</taxon>
        <taxon>Stenosarchaea group</taxon>
        <taxon>Halobacteria</taxon>
        <taxon>Halobacteriales</taxon>
        <taxon>Haladaptataceae</taxon>
        <taxon>Haladaptatus</taxon>
    </lineage>
</organism>
<evidence type="ECO:0000313" key="2">
    <source>
        <dbReference type="Proteomes" id="UP001501729"/>
    </source>
</evidence>
<evidence type="ECO:0008006" key="3">
    <source>
        <dbReference type="Google" id="ProtNLM"/>
    </source>
</evidence>
<dbReference type="EMBL" id="BAABKX010000013">
    <property type="protein sequence ID" value="GAA5054097.1"/>
    <property type="molecule type" value="Genomic_DNA"/>
</dbReference>
<keyword evidence="2" id="KW-1185">Reference proteome</keyword>
<accession>A0AAV3UJS6</accession>
<protein>
    <recommendedName>
        <fullName evidence="3">Enolase C-terminal domain-like</fullName>
    </recommendedName>
</protein>
<dbReference type="InterPro" id="IPR036849">
    <property type="entry name" value="Enolase-like_C_sf"/>
</dbReference>